<sequence length="215" mass="23071">MEPAWVKDEPPAAGGDLSQKLVDDAIEAPGGAPGHGSAPAPSSYSRPAGGGGRTSRRGKAKGRAAGGERPFSKTLCFFKALTAFIILLSLFVVVANVLIIYQDSKNDTLEARAVMLRGYAILFAAMIILTEIEWRGFMRLFGFLENWVARGLTYAFVGLITWDQGSDYGTVFGAINQTVAFMMIGAGAFYALLGMACMKTVKEAELREEAADLDE</sequence>
<feature type="transmembrane region" description="Helical" evidence="6">
    <location>
        <begin position="174"/>
        <end position="193"/>
    </location>
</feature>
<evidence type="ECO:0000256" key="6">
    <source>
        <dbReference type="SAM" id="Phobius"/>
    </source>
</evidence>
<comment type="caution">
    <text evidence="7">The sequence shown here is derived from an EMBL/GenBank/DDBJ whole genome shotgun (WGS) entry which is preliminary data.</text>
</comment>
<dbReference type="PANTHER" id="PTHR34965">
    <property type="entry name" value="OS07G0118300 PROTEIN"/>
    <property type="match status" value="1"/>
</dbReference>
<keyword evidence="3 6" id="KW-1133">Transmembrane helix</keyword>
<dbReference type="EMBL" id="JAFCMP010000523">
    <property type="protein sequence ID" value="KAG5177670.1"/>
    <property type="molecule type" value="Genomic_DNA"/>
</dbReference>
<proteinExistence type="predicted"/>
<dbReference type="AlphaFoldDB" id="A0A836C943"/>
<accession>A0A836C943</accession>
<reference evidence="7" key="1">
    <citation type="submission" date="2021-02" db="EMBL/GenBank/DDBJ databases">
        <title>First Annotated Genome of the Yellow-green Alga Tribonema minus.</title>
        <authorList>
            <person name="Mahan K.M."/>
        </authorList>
    </citation>
    <scope>NUCLEOTIDE SEQUENCE</scope>
    <source>
        <strain evidence="7">UTEX B ZZ1240</strain>
    </source>
</reference>
<evidence type="ECO:0000313" key="8">
    <source>
        <dbReference type="Proteomes" id="UP000664859"/>
    </source>
</evidence>
<feature type="transmembrane region" description="Helical" evidence="6">
    <location>
        <begin position="77"/>
        <end position="101"/>
    </location>
</feature>
<evidence type="ECO:0000256" key="3">
    <source>
        <dbReference type="ARBA" id="ARBA00022989"/>
    </source>
</evidence>
<dbReference type="InterPro" id="IPR013714">
    <property type="entry name" value="Golgi_TVP15"/>
</dbReference>
<evidence type="ECO:0000256" key="1">
    <source>
        <dbReference type="ARBA" id="ARBA00004141"/>
    </source>
</evidence>
<name>A0A836C943_9STRA</name>
<feature type="transmembrane region" description="Helical" evidence="6">
    <location>
        <begin position="113"/>
        <end position="132"/>
    </location>
</feature>
<evidence type="ECO:0000256" key="4">
    <source>
        <dbReference type="ARBA" id="ARBA00023136"/>
    </source>
</evidence>
<organism evidence="7 8">
    <name type="scientific">Tribonema minus</name>
    <dbReference type="NCBI Taxonomy" id="303371"/>
    <lineage>
        <taxon>Eukaryota</taxon>
        <taxon>Sar</taxon>
        <taxon>Stramenopiles</taxon>
        <taxon>Ochrophyta</taxon>
        <taxon>PX clade</taxon>
        <taxon>Xanthophyceae</taxon>
        <taxon>Tribonematales</taxon>
        <taxon>Tribonemataceae</taxon>
        <taxon>Tribonema</taxon>
    </lineage>
</organism>
<dbReference type="Pfam" id="PF08507">
    <property type="entry name" value="COPI_assoc"/>
    <property type="match status" value="1"/>
</dbReference>
<keyword evidence="8" id="KW-1185">Reference proteome</keyword>
<feature type="region of interest" description="Disordered" evidence="5">
    <location>
        <begin position="24"/>
        <end position="68"/>
    </location>
</feature>
<dbReference type="Proteomes" id="UP000664859">
    <property type="component" value="Unassembled WGS sequence"/>
</dbReference>
<keyword evidence="2 6" id="KW-0812">Transmembrane</keyword>
<dbReference type="PANTHER" id="PTHR34965:SF1">
    <property type="entry name" value="OS07G0118300 PROTEIN"/>
    <property type="match status" value="1"/>
</dbReference>
<feature type="compositionally biased region" description="Low complexity" evidence="5">
    <location>
        <begin position="35"/>
        <end position="47"/>
    </location>
</feature>
<dbReference type="OrthoDB" id="423534at2759"/>
<evidence type="ECO:0000256" key="5">
    <source>
        <dbReference type="SAM" id="MobiDB-lite"/>
    </source>
</evidence>
<protein>
    <submittedName>
        <fullName evidence="7">Uncharacterized protein</fullName>
    </submittedName>
</protein>
<dbReference type="GO" id="GO:0016020">
    <property type="term" value="C:membrane"/>
    <property type="evidence" value="ECO:0007669"/>
    <property type="project" value="UniProtKB-SubCell"/>
</dbReference>
<comment type="subcellular location">
    <subcellularLocation>
        <location evidence="1">Membrane</location>
        <topology evidence="1">Multi-pass membrane protein</topology>
    </subcellularLocation>
</comment>
<keyword evidence="4 6" id="KW-0472">Membrane</keyword>
<evidence type="ECO:0000256" key="2">
    <source>
        <dbReference type="ARBA" id="ARBA00022692"/>
    </source>
</evidence>
<evidence type="ECO:0000313" key="7">
    <source>
        <dbReference type="EMBL" id="KAG5177670.1"/>
    </source>
</evidence>
<gene>
    <name evidence="7" type="ORF">JKP88DRAFT_264995</name>
</gene>